<dbReference type="CDD" id="cd07772">
    <property type="entry name" value="ASKHA_NBD_FGGY_NaCK-like"/>
    <property type="match status" value="1"/>
</dbReference>
<feature type="domain" description="Carbohydrate kinase FGGY C-terminal" evidence="5">
    <location>
        <begin position="248"/>
        <end position="422"/>
    </location>
</feature>
<name>A8LS70_DINSH</name>
<dbReference type="PANTHER" id="PTHR43095:SF5">
    <property type="entry name" value="XYLULOSE KINASE"/>
    <property type="match status" value="1"/>
</dbReference>
<keyword evidence="3 6" id="KW-0418">Kinase</keyword>
<dbReference type="SUPFAM" id="SSF53067">
    <property type="entry name" value="Actin-like ATPase domain"/>
    <property type="match status" value="1"/>
</dbReference>
<sequence>MTRHVAVIDIGKTNAKLALVDRQSLTEISVITRPNTVLPGPPWPHFDVDGHWAFLLDGLRDFQARHGIDAISITTHGACAALLQKDGALAAPILDYEHPGPDDTALAYDALRPPFSETGSPRLAGGLNIGAQLFWQFHTDPALRDRTRQIVTYPQFWGAKLTGVTATDVTSLGCHTDLWNPHAGAVSSLVDRLGLTGKLAPVRKPHDILGPVLPAVAAQTGLAPGTPVHCGIHDSNASLLPYVLTQTSPFSVISTGTWVVAMSVGGRPVVLDPDLDTLINVTALGQPAPSARFMGGREHDLATEGTGPPPSAQDLDHILSRQILLLPAVVPDTGPFKGQASRWEGDAPAPGTGARGAAVALYLALVTAECLSNIGHAGKIIVEGPFAGNRLYLEMLSVAMEADVVRASGTTGTSAGAALLAGGDAGAPPRPDSLVALPAASKTRLRHYAAHWRQRARRRTP</sequence>
<dbReference type="eggNOG" id="COG1070">
    <property type="taxonomic scope" value="Bacteria"/>
</dbReference>
<dbReference type="OrthoDB" id="9786272at2"/>
<feature type="domain" description="Carbohydrate kinase FGGY N-terminal" evidence="4">
    <location>
        <begin position="6"/>
        <end position="240"/>
    </location>
</feature>
<dbReference type="Pfam" id="PF00370">
    <property type="entry name" value="FGGY_N"/>
    <property type="match status" value="1"/>
</dbReference>
<dbReference type="InterPro" id="IPR050406">
    <property type="entry name" value="FGGY_Carb_Kinase"/>
</dbReference>
<evidence type="ECO:0000256" key="2">
    <source>
        <dbReference type="ARBA" id="ARBA00022679"/>
    </source>
</evidence>
<dbReference type="Gene3D" id="3.30.420.40">
    <property type="match status" value="2"/>
</dbReference>
<dbReference type="EMBL" id="CP000830">
    <property type="protein sequence ID" value="ABV94163.1"/>
    <property type="molecule type" value="Genomic_DNA"/>
</dbReference>
<proteinExistence type="inferred from homology"/>
<dbReference type="STRING" id="398580.Dshi_2429"/>
<protein>
    <submittedName>
        <fullName evidence="6">Carbohydrate kinase</fullName>
    </submittedName>
</protein>
<dbReference type="KEGG" id="dsh:Dshi_2429"/>
<dbReference type="RefSeq" id="WP_012179094.1">
    <property type="nucleotide sequence ID" value="NC_009952.1"/>
</dbReference>
<evidence type="ECO:0000313" key="7">
    <source>
        <dbReference type="Proteomes" id="UP000006833"/>
    </source>
</evidence>
<accession>A8LS70</accession>
<gene>
    <name evidence="6" type="ordered locus">Dshi_2429</name>
</gene>
<dbReference type="GO" id="GO:0016301">
    <property type="term" value="F:kinase activity"/>
    <property type="evidence" value="ECO:0007669"/>
    <property type="project" value="UniProtKB-KW"/>
</dbReference>
<dbReference type="Pfam" id="PF21546">
    <property type="entry name" value="FGGY_C_2"/>
    <property type="match status" value="1"/>
</dbReference>
<dbReference type="InterPro" id="IPR043129">
    <property type="entry name" value="ATPase_NBD"/>
</dbReference>
<evidence type="ECO:0000256" key="3">
    <source>
        <dbReference type="ARBA" id="ARBA00022777"/>
    </source>
</evidence>
<reference evidence="7" key="1">
    <citation type="journal article" date="2010" name="ISME J.">
        <title>The complete genome sequence of the algal symbiont Dinoroseobacter shibae: a hitchhiker's guide to life in the sea.</title>
        <authorList>
            <person name="Wagner-Dobler I."/>
            <person name="Ballhausen B."/>
            <person name="Berger M."/>
            <person name="Brinkhoff T."/>
            <person name="Buchholz I."/>
            <person name="Bunk B."/>
            <person name="Cypionka H."/>
            <person name="Daniel R."/>
            <person name="Drepper T."/>
            <person name="Gerdts G."/>
            <person name="Hahnke S."/>
            <person name="Han C."/>
            <person name="Jahn D."/>
            <person name="Kalhoefer D."/>
            <person name="Kiss H."/>
            <person name="Klenk H.P."/>
            <person name="Kyrpides N."/>
            <person name="Liebl W."/>
            <person name="Liesegang H."/>
            <person name="Meincke L."/>
            <person name="Pati A."/>
            <person name="Petersen J."/>
            <person name="Piekarski T."/>
            <person name="Pommerenke C."/>
            <person name="Pradella S."/>
            <person name="Pukall R."/>
            <person name="Rabus R."/>
            <person name="Stackebrandt E."/>
            <person name="Thole S."/>
            <person name="Thompson L."/>
            <person name="Tielen P."/>
            <person name="Tomasch J."/>
            <person name="von Jan M."/>
            <person name="Wanphrut N."/>
            <person name="Wichels A."/>
            <person name="Zech H."/>
            <person name="Simon M."/>
        </authorList>
    </citation>
    <scope>NUCLEOTIDE SEQUENCE [LARGE SCALE GENOMIC DNA]</scope>
    <source>
        <strain evidence="7">DSM 16493 / NCIMB 14021 / DFL 12</strain>
    </source>
</reference>
<dbReference type="PANTHER" id="PTHR43095">
    <property type="entry name" value="SUGAR KINASE"/>
    <property type="match status" value="1"/>
</dbReference>
<keyword evidence="2" id="KW-0808">Transferase</keyword>
<dbReference type="InterPro" id="IPR049382">
    <property type="entry name" value="FGGY_C_2"/>
</dbReference>
<dbReference type="GO" id="GO:0005975">
    <property type="term" value="P:carbohydrate metabolic process"/>
    <property type="evidence" value="ECO:0007669"/>
    <property type="project" value="InterPro"/>
</dbReference>
<dbReference type="Proteomes" id="UP000006833">
    <property type="component" value="Chromosome"/>
</dbReference>
<evidence type="ECO:0000259" key="4">
    <source>
        <dbReference type="Pfam" id="PF00370"/>
    </source>
</evidence>
<dbReference type="HOGENOM" id="CLU_034535_0_0_5"/>
<organism evidence="6 7">
    <name type="scientific">Dinoroseobacter shibae (strain DSM 16493 / NCIMB 14021 / DFL 12)</name>
    <dbReference type="NCBI Taxonomy" id="398580"/>
    <lineage>
        <taxon>Bacteria</taxon>
        <taxon>Pseudomonadati</taxon>
        <taxon>Pseudomonadota</taxon>
        <taxon>Alphaproteobacteria</taxon>
        <taxon>Rhodobacterales</taxon>
        <taxon>Roseobacteraceae</taxon>
        <taxon>Dinoroseobacter</taxon>
    </lineage>
</organism>
<dbReference type="AlphaFoldDB" id="A8LS70"/>
<evidence type="ECO:0000256" key="1">
    <source>
        <dbReference type="ARBA" id="ARBA00009156"/>
    </source>
</evidence>
<comment type="similarity">
    <text evidence="1">Belongs to the FGGY kinase family.</text>
</comment>
<evidence type="ECO:0000259" key="5">
    <source>
        <dbReference type="Pfam" id="PF21546"/>
    </source>
</evidence>
<dbReference type="InterPro" id="IPR018484">
    <property type="entry name" value="FGGY_N"/>
</dbReference>
<keyword evidence="7" id="KW-1185">Reference proteome</keyword>
<evidence type="ECO:0000313" key="6">
    <source>
        <dbReference type="EMBL" id="ABV94163.1"/>
    </source>
</evidence>